<accession>A0A7C2UJ51</accession>
<name>A0A7C2UJ51_9CREN</name>
<gene>
    <name evidence="2" type="ORF">ENO36_01770</name>
</gene>
<dbReference type="Pfam" id="PF02811">
    <property type="entry name" value="PHP"/>
    <property type="match status" value="1"/>
</dbReference>
<dbReference type="PANTHER" id="PTHR42924:SF3">
    <property type="entry name" value="POLYMERASE_HISTIDINOL PHOSPHATASE N-TERMINAL DOMAIN-CONTAINING PROTEIN"/>
    <property type="match status" value="1"/>
</dbReference>
<dbReference type="GO" id="GO:0004534">
    <property type="term" value="F:5'-3' RNA exonuclease activity"/>
    <property type="evidence" value="ECO:0007669"/>
    <property type="project" value="TreeGrafter"/>
</dbReference>
<proteinExistence type="predicted"/>
<reference evidence="2" key="1">
    <citation type="journal article" date="2020" name="mSystems">
        <title>Genome- and Community-Level Interaction Insights into Carbon Utilization and Element Cycling Functions of Hydrothermarchaeota in Hydrothermal Sediment.</title>
        <authorList>
            <person name="Zhou Z."/>
            <person name="Liu Y."/>
            <person name="Xu W."/>
            <person name="Pan J."/>
            <person name="Luo Z.H."/>
            <person name="Li M."/>
        </authorList>
    </citation>
    <scope>NUCLEOTIDE SEQUENCE [LARGE SCALE GENOMIC DNA]</scope>
    <source>
        <strain evidence="2">SpSt-1259</strain>
    </source>
</reference>
<comment type="caution">
    <text evidence="2">The sequence shown here is derived from an EMBL/GenBank/DDBJ whole genome shotgun (WGS) entry which is preliminary data.</text>
</comment>
<protein>
    <submittedName>
        <fullName evidence="2">PHP domain-containing protein</fullName>
    </submittedName>
</protein>
<dbReference type="EMBL" id="DSFE01000039">
    <property type="protein sequence ID" value="HEU97568.1"/>
    <property type="molecule type" value="Genomic_DNA"/>
</dbReference>
<organism evidence="2">
    <name type="scientific">Fervidicoccus fontis</name>
    <dbReference type="NCBI Taxonomy" id="683846"/>
    <lineage>
        <taxon>Archaea</taxon>
        <taxon>Thermoproteota</taxon>
        <taxon>Thermoprotei</taxon>
        <taxon>Fervidicoccales</taxon>
        <taxon>Fervidicoccaceae</taxon>
        <taxon>Fervidicoccus</taxon>
    </lineage>
</organism>
<dbReference type="CDD" id="cd07432">
    <property type="entry name" value="PHP_HisPPase"/>
    <property type="match status" value="1"/>
</dbReference>
<dbReference type="SMART" id="SM00481">
    <property type="entry name" value="POLIIIAc"/>
    <property type="match status" value="1"/>
</dbReference>
<dbReference type="PANTHER" id="PTHR42924">
    <property type="entry name" value="EXONUCLEASE"/>
    <property type="match status" value="1"/>
</dbReference>
<dbReference type="GO" id="GO:0035312">
    <property type="term" value="F:5'-3' DNA exonuclease activity"/>
    <property type="evidence" value="ECO:0007669"/>
    <property type="project" value="TreeGrafter"/>
</dbReference>
<dbReference type="Gene3D" id="3.20.20.140">
    <property type="entry name" value="Metal-dependent hydrolases"/>
    <property type="match status" value="1"/>
</dbReference>
<evidence type="ECO:0000259" key="1">
    <source>
        <dbReference type="SMART" id="SM00481"/>
    </source>
</evidence>
<dbReference type="NCBIfam" id="NF038032">
    <property type="entry name" value="CehA_McbA_metalo"/>
    <property type="match status" value="1"/>
</dbReference>
<dbReference type="SUPFAM" id="SSF89550">
    <property type="entry name" value="PHP domain-like"/>
    <property type="match status" value="1"/>
</dbReference>
<evidence type="ECO:0000313" key="2">
    <source>
        <dbReference type="EMBL" id="HEU97568.1"/>
    </source>
</evidence>
<dbReference type="Proteomes" id="UP000885664">
    <property type="component" value="Unassembled WGS sequence"/>
</dbReference>
<dbReference type="InterPro" id="IPR016195">
    <property type="entry name" value="Pol/histidinol_Pase-like"/>
</dbReference>
<dbReference type="AlphaFoldDB" id="A0A7C2UJ51"/>
<feature type="domain" description="Polymerase/histidinol phosphatase N-terminal" evidence="1">
    <location>
        <begin position="6"/>
        <end position="73"/>
    </location>
</feature>
<dbReference type="InterPro" id="IPR004013">
    <property type="entry name" value="PHP_dom"/>
</dbReference>
<dbReference type="InterPro" id="IPR003141">
    <property type="entry name" value="Pol/His_phosphatase_N"/>
</dbReference>
<dbReference type="InterPro" id="IPR052018">
    <property type="entry name" value="PHP_domain"/>
</dbReference>
<dbReference type="Pfam" id="PF13263">
    <property type="entry name" value="PHP_C"/>
    <property type="match status" value="1"/>
</dbReference>
<sequence length="229" mass="26068">MPVYKADLHIHSCFSDGKPTPMEILRTSLEKGLKAISVTDHNTFKGSIEAKNILKEKKLDMVLMLGTEVRTDMGDMLVYCEEPFHFQSGIQLEYLVDIAIERGCIVIPAHPFDRIRFGIGIDGLNKILNKITAVECFNAFSSWSLNSRVSTYARDMGLRCLANSDAHTLKAIGSYYTIINAEDTLNIESFKRAIEKRSVRTETPPLPLSLYLDKMKWSIERRMKRRESC</sequence>